<organism evidence="1">
    <name type="scientific">viral metagenome</name>
    <dbReference type="NCBI Taxonomy" id="1070528"/>
    <lineage>
        <taxon>unclassified sequences</taxon>
        <taxon>metagenomes</taxon>
        <taxon>organismal metagenomes</taxon>
    </lineage>
</organism>
<proteinExistence type="predicted"/>
<protein>
    <submittedName>
        <fullName evidence="1">Uncharacterized protein</fullName>
    </submittedName>
</protein>
<accession>A0A6C0ID70</accession>
<reference evidence="1" key="1">
    <citation type="journal article" date="2020" name="Nature">
        <title>Giant virus diversity and host interactions through global metagenomics.</title>
        <authorList>
            <person name="Schulz F."/>
            <person name="Roux S."/>
            <person name="Paez-Espino D."/>
            <person name="Jungbluth S."/>
            <person name="Walsh D.A."/>
            <person name="Denef V.J."/>
            <person name="McMahon K.D."/>
            <person name="Konstantinidis K.T."/>
            <person name="Eloe-Fadrosh E.A."/>
            <person name="Kyrpides N.C."/>
            <person name="Woyke T."/>
        </authorList>
    </citation>
    <scope>NUCLEOTIDE SEQUENCE</scope>
    <source>
        <strain evidence="1">GVMAG-M-3300023184-68</strain>
    </source>
</reference>
<evidence type="ECO:0000313" key="1">
    <source>
        <dbReference type="EMBL" id="QHT90570.1"/>
    </source>
</evidence>
<sequence length="61" mass="7128">MKYGRCLSSGIHLYNNRFPFLVLPYVRFPSRINTPGIYDSVRMGDFTTWGFSLFEKSMISL</sequence>
<name>A0A6C0ID70_9ZZZZ</name>
<dbReference type="EMBL" id="MN740155">
    <property type="protein sequence ID" value="QHT90570.1"/>
    <property type="molecule type" value="Genomic_DNA"/>
</dbReference>
<dbReference type="AlphaFoldDB" id="A0A6C0ID70"/>